<reference evidence="1 2" key="1">
    <citation type="submission" date="2021-01" db="EMBL/GenBank/DDBJ databases">
        <title>Chromosome-level genome assembly of a human fungal pathogen reveals clustering of transcriptionally co-regulated genes.</title>
        <authorList>
            <person name="Voorhies M."/>
            <person name="Cohen S."/>
            <person name="Shea T.P."/>
            <person name="Petrus S."/>
            <person name="Munoz J.F."/>
            <person name="Poplawski S."/>
            <person name="Goldman W.E."/>
            <person name="Michael T."/>
            <person name="Cuomo C.A."/>
            <person name="Sil A."/>
            <person name="Beyhan S."/>
        </authorList>
    </citation>
    <scope>NUCLEOTIDE SEQUENCE [LARGE SCALE GENOMIC DNA]</scope>
    <source>
        <strain evidence="1 2">G184AR</strain>
    </source>
</reference>
<accession>A0A8H7ZA43</accession>
<gene>
    <name evidence="1" type="ORF">I7I52_03490</name>
</gene>
<name>A0A8H7ZA43_AJECA</name>
<dbReference type="AlphaFoldDB" id="A0A8H7ZA43"/>
<protein>
    <submittedName>
        <fullName evidence="1">Uncharacterized protein</fullName>
    </submittedName>
</protein>
<dbReference type="Proteomes" id="UP000670092">
    <property type="component" value="Unassembled WGS sequence"/>
</dbReference>
<organism evidence="1 2">
    <name type="scientific">Ajellomyces capsulatus</name>
    <name type="common">Darling's disease fungus</name>
    <name type="synonym">Histoplasma capsulatum</name>
    <dbReference type="NCBI Taxonomy" id="5037"/>
    <lineage>
        <taxon>Eukaryota</taxon>
        <taxon>Fungi</taxon>
        <taxon>Dikarya</taxon>
        <taxon>Ascomycota</taxon>
        <taxon>Pezizomycotina</taxon>
        <taxon>Eurotiomycetes</taxon>
        <taxon>Eurotiomycetidae</taxon>
        <taxon>Onygenales</taxon>
        <taxon>Ajellomycetaceae</taxon>
        <taxon>Histoplasma</taxon>
    </lineage>
</organism>
<proteinExistence type="predicted"/>
<evidence type="ECO:0000313" key="1">
    <source>
        <dbReference type="EMBL" id="KAG5304973.1"/>
    </source>
</evidence>
<comment type="caution">
    <text evidence="1">The sequence shown here is derived from an EMBL/GenBank/DDBJ whole genome shotgun (WGS) entry which is preliminary data.</text>
</comment>
<sequence length="78" mass="8904">MVRARQQQGSGWVGITVFESGRVERRPYEHEWCYRSEISSLASCIIIYILAHTLTLHGFPADYYGTGSKQQIFPSLPI</sequence>
<dbReference type="EMBL" id="JAEVHI010000001">
    <property type="protein sequence ID" value="KAG5304973.1"/>
    <property type="molecule type" value="Genomic_DNA"/>
</dbReference>
<evidence type="ECO:0000313" key="2">
    <source>
        <dbReference type="Proteomes" id="UP000670092"/>
    </source>
</evidence>
<dbReference type="VEuPathDB" id="FungiDB:I7I52_03490"/>